<gene>
    <name evidence="1" type="ORF">ATC03_13920</name>
</gene>
<sequence length="202" mass="22738">MRWDLLFDDLEARLDQEQRDEERALALEEERLRLGRLSLRDRFAGMARAIHDDLAAFIRVELRTGATLAVRPSAFGRDWMSADQLDGDRSGRHCIVPFEAIAAVLAGPTLLERSLEPMPEASSSLTDRMGLAFPLRDLSRRRAPVHVLTESGRVHGTIDRVARDHLDLALHPAGTPRREREVQGYRIVPLDRVMLVSFGAPS</sequence>
<evidence type="ECO:0000313" key="1">
    <source>
        <dbReference type="EMBL" id="ANJ27642.1"/>
    </source>
</evidence>
<dbReference type="KEGG" id="agy:ATC03_13920"/>
<evidence type="ECO:0000313" key="2">
    <source>
        <dbReference type="Proteomes" id="UP000078437"/>
    </source>
</evidence>
<proteinExistence type="predicted"/>
<dbReference type="Proteomes" id="UP000078437">
    <property type="component" value="Chromosome"/>
</dbReference>
<reference evidence="1 2" key="1">
    <citation type="journal article" date="2016" name="Int. J. Syst. Evol. Microbiol.">
        <title>Agromyces aureus sp. nov., isolated from the rhizosphere of Salix caprea L. grown in a heavy-metal-contaminated soil.</title>
        <authorList>
            <person name="Corretto E."/>
            <person name="Antonielli L."/>
            <person name="Sessitsch A."/>
            <person name="Compant S."/>
            <person name="Gorfer M."/>
            <person name="Kuffner M."/>
            <person name="Brader G."/>
        </authorList>
    </citation>
    <scope>NUCLEOTIDE SEQUENCE [LARGE SCALE GENOMIC DNA]</scope>
    <source>
        <strain evidence="1 2">AR33</strain>
    </source>
</reference>
<dbReference type="STRING" id="453304.ATC03_13920"/>
<name>A0A191WHE1_9MICO</name>
<dbReference type="OrthoDB" id="3827359at2"/>
<dbReference type="EMBL" id="CP013979">
    <property type="protein sequence ID" value="ANJ27642.1"/>
    <property type="molecule type" value="Genomic_DNA"/>
</dbReference>
<reference evidence="2" key="2">
    <citation type="submission" date="2016-01" db="EMBL/GenBank/DDBJ databases">
        <title>Complete genome sequence of Agromyces aureus AR33T and comparison with related organisms.</title>
        <authorList>
            <person name="Corretto E."/>
            <person name="Antonielli L."/>
            <person name="Sessitsch A."/>
            <person name="Brader G."/>
        </authorList>
    </citation>
    <scope>NUCLEOTIDE SEQUENCE [LARGE SCALE GENOMIC DNA]</scope>
    <source>
        <strain evidence="2">AR33</strain>
    </source>
</reference>
<accession>A0A191WHE1</accession>
<dbReference type="AlphaFoldDB" id="A0A191WHE1"/>
<dbReference type="RefSeq" id="WP_067878282.1">
    <property type="nucleotide sequence ID" value="NZ_CP013979.1"/>
</dbReference>
<organism evidence="1 2">
    <name type="scientific">Agromyces aureus</name>
    <dbReference type="NCBI Taxonomy" id="453304"/>
    <lineage>
        <taxon>Bacteria</taxon>
        <taxon>Bacillati</taxon>
        <taxon>Actinomycetota</taxon>
        <taxon>Actinomycetes</taxon>
        <taxon>Micrococcales</taxon>
        <taxon>Microbacteriaceae</taxon>
        <taxon>Agromyces</taxon>
    </lineage>
</organism>
<keyword evidence="2" id="KW-1185">Reference proteome</keyword>
<protein>
    <submittedName>
        <fullName evidence="1">Uncharacterized protein</fullName>
    </submittedName>
</protein>